<comment type="similarity">
    <text evidence="1">Belongs to the CoA-transferase III family.</text>
</comment>
<dbReference type="InterPro" id="IPR003673">
    <property type="entry name" value="CoA-Trfase_fam_III"/>
</dbReference>
<dbReference type="PANTHER" id="PTHR48228">
    <property type="entry name" value="SUCCINYL-COA--D-CITRAMALATE COA-TRANSFERASE"/>
    <property type="match status" value="1"/>
</dbReference>
<dbReference type="GO" id="GO:0003824">
    <property type="term" value="F:catalytic activity"/>
    <property type="evidence" value="ECO:0007669"/>
    <property type="project" value="InterPro"/>
</dbReference>
<feature type="non-terminal residue" evidence="2">
    <location>
        <position position="1"/>
    </location>
</feature>
<proteinExistence type="inferred from homology"/>
<evidence type="ECO:0000256" key="1">
    <source>
        <dbReference type="ARBA" id="ARBA00008383"/>
    </source>
</evidence>
<dbReference type="PANTHER" id="PTHR48228:SF4">
    <property type="entry name" value="BLR3030 PROTEIN"/>
    <property type="match status" value="1"/>
</dbReference>
<dbReference type="Pfam" id="PF02515">
    <property type="entry name" value="CoA_transf_3"/>
    <property type="match status" value="1"/>
</dbReference>
<dbReference type="EMBL" id="JACYCD010000045">
    <property type="protein sequence ID" value="KAF8711676.1"/>
    <property type="molecule type" value="Genomic_DNA"/>
</dbReference>
<protein>
    <submittedName>
        <fullName evidence="2">L-carnitine dehydratase bile acid-inducible protein F</fullName>
    </submittedName>
</protein>
<dbReference type="InterPro" id="IPR050509">
    <property type="entry name" value="CoA-transferase_III"/>
</dbReference>
<accession>A0A8H7LUV6</accession>
<evidence type="ECO:0000313" key="3">
    <source>
        <dbReference type="Proteomes" id="UP000602905"/>
    </source>
</evidence>
<dbReference type="AlphaFoldDB" id="A0A8H7LUV6"/>
<dbReference type="Gene3D" id="3.40.50.10540">
    <property type="entry name" value="Crotonobetainyl-coa:carnitine coa-transferase, domain 1"/>
    <property type="match status" value="2"/>
</dbReference>
<sequence length="554" mass="59391">MLKKISPEYNGILFGIPPRLEAVSDFTSKSGIGKLGGSRATAQPMRALKAAIKAILKSTSLASNQPISVSTVPANQNRTSMTIHTILESTRHVINTLWTLPGLNLPLQATKKLELTGLANPASSAFRVGAIAQATIACSALSSAYVHQLRQGRNEPQAVSVDSRHAVLDFKSEAWVTLDGKLTPNAWDPLAGVYETQDGHVRIHTNFPHHRDSILTVLGLPIRPVPSRDQVAKVFKSWLSQDFEDAATLAGGCVSKIRSFDEWDAHPHGIHSAGNPPLQVSLTKTGEAPVWKVPTKPGDMPLAGVRVLDLTRVIAGPVCGRTLAAHGADVIWITSPNLPALPALDIDTSRGKRTIQLDLNDESDLAIFRNLLKDADVLLQSYRPGSLARRGFSPEVLAEEYPGIITANLSAYGTEGPWGGRRGFDSLVQAATGFNIAEAEASTTDPGSHSSIQALPVQALDHGGGHLLTLGINAALARRIKASRITSRVCRLRDRVPSRSIPQAPEIENLLVDVPAEFGQLRALRHAAVMSETPVKVGVAPNGLNVSQPQWLPR</sequence>
<reference evidence="2" key="1">
    <citation type="submission" date="2020-09" db="EMBL/GenBank/DDBJ databases">
        <title>Comparative genome analyses of four rice-infecting Rhizoctonia solani isolates reveal extensive enrichment of homogalacturonan modification genes.</title>
        <authorList>
            <person name="Lee D.-Y."/>
            <person name="Jeon J."/>
            <person name="Kim K.-T."/>
            <person name="Cheong K."/>
            <person name="Song H."/>
            <person name="Choi G."/>
            <person name="Ko J."/>
            <person name="Opiyo S.O."/>
            <person name="Zuo S."/>
            <person name="Madhav S."/>
            <person name="Lee Y.-H."/>
            <person name="Wang G.-L."/>
        </authorList>
    </citation>
    <scope>NUCLEOTIDE SEQUENCE</scope>
    <source>
        <strain evidence="2">AG1-IA WGL</strain>
    </source>
</reference>
<comment type="caution">
    <text evidence="2">The sequence shown here is derived from an EMBL/GenBank/DDBJ whole genome shotgun (WGS) entry which is preliminary data.</text>
</comment>
<dbReference type="Proteomes" id="UP000602905">
    <property type="component" value="Unassembled WGS sequence"/>
</dbReference>
<gene>
    <name evidence="2" type="ORF">RHS03_01595</name>
</gene>
<dbReference type="SUPFAM" id="SSF89796">
    <property type="entry name" value="CoA-transferase family III (CaiB/BaiF)"/>
    <property type="match status" value="2"/>
</dbReference>
<dbReference type="InterPro" id="IPR044855">
    <property type="entry name" value="CoA-Trfase_III_dom3_sf"/>
</dbReference>
<name>A0A8H7LUV6_9AGAM</name>
<dbReference type="InterPro" id="IPR023606">
    <property type="entry name" value="CoA-Trfase_III_dom_1_sf"/>
</dbReference>
<dbReference type="Gene3D" id="3.30.1540.10">
    <property type="entry name" value="formyl-coa transferase, domain 3"/>
    <property type="match status" value="1"/>
</dbReference>
<evidence type="ECO:0000313" key="2">
    <source>
        <dbReference type="EMBL" id="KAF8711676.1"/>
    </source>
</evidence>
<dbReference type="OrthoDB" id="2308815at2759"/>
<organism evidence="2 3">
    <name type="scientific">Rhizoctonia solani</name>
    <dbReference type="NCBI Taxonomy" id="456999"/>
    <lineage>
        <taxon>Eukaryota</taxon>
        <taxon>Fungi</taxon>
        <taxon>Dikarya</taxon>
        <taxon>Basidiomycota</taxon>
        <taxon>Agaricomycotina</taxon>
        <taxon>Agaricomycetes</taxon>
        <taxon>Cantharellales</taxon>
        <taxon>Ceratobasidiaceae</taxon>
        <taxon>Rhizoctonia</taxon>
    </lineage>
</organism>